<gene>
    <name evidence="1" type="ordered locus">Belba_3598</name>
</gene>
<protein>
    <recommendedName>
        <fullName evidence="3">DUF4221 domain-containing protein</fullName>
    </recommendedName>
</protein>
<reference evidence="2" key="1">
    <citation type="submission" date="2012-06" db="EMBL/GenBank/DDBJ databases">
        <title>The complete genome of Belliella baltica DSM 15883.</title>
        <authorList>
            <person name="Lucas S."/>
            <person name="Copeland A."/>
            <person name="Lapidus A."/>
            <person name="Goodwin L."/>
            <person name="Pitluck S."/>
            <person name="Peters L."/>
            <person name="Mikhailova N."/>
            <person name="Davenport K."/>
            <person name="Kyrpides N."/>
            <person name="Mavromatis K."/>
            <person name="Pagani I."/>
            <person name="Ivanova N."/>
            <person name="Ovchinnikova G."/>
            <person name="Zeytun A."/>
            <person name="Detter J.C."/>
            <person name="Han C."/>
            <person name="Land M."/>
            <person name="Hauser L."/>
            <person name="Markowitz V."/>
            <person name="Cheng J.-F."/>
            <person name="Hugenholtz P."/>
            <person name="Woyke T."/>
            <person name="Wu D."/>
            <person name="Tindall B."/>
            <person name="Pomrenke H."/>
            <person name="Brambilla E."/>
            <person name="Klenk H.-P."/>
            <person name="Eisen J.A."/>
        </authorList>
    </citation>
    <scope>NUCLEOTIDE SEQUENCE [LARGE SCALE GENOMIC DNA]</scope>
    <source>
        <strain evidence="2">DSM 15883 / CIP 108006 / LMG 21964 / BA134</strain>
    </source>
</reference>
<dbReference type="KEGG" id="bbd:Belba_3598"/>
<name>I3ZA24_BELBD</name>
<evidence type="ECO:0008006" key="3">
    <source>
        <dbReference type="Google" id="ProtNLM"/>
    </source>
</evidence>
<sequence>MKSKDLITYLLFLVSLIMLSCSHTDRQNNILKYIKIGETIFDFRSLNYDVAEIIYTDSLTVFFDDKDQALYYFYRNGGDLLNKLNFQNLEKEGIEEISSVFIHSKDTIFLGRLGYFGIYQINSLGERIGRWDFDFSLPLEVHNGYYSGTFGLGGISRYGVGMYYNDKLGLLTDFHPIVFDQENSFPYLYRIPTLAQMRINKLNEISPFGNYPSDYFGRKIPHDLFTSFAVNDSLVYINWPSSSEITIVNMKSFQESFVKMKSNFLGKNEFIYYSSKDAGEVNSFWNDHNEKGQYVKLIVDSTNGSIYRIAKHKNKNSEIKLDFLESKWSIVKYDKEMKPLGEAIFEPGKFNFMLTYVENDTIFLSTMNPYNTGINEDLYIIEKYILK</sequence>
<dbReference type="STRING" id="866536.Belba_3598"/>
<dbReference type="EMBL" id="CP003281">
    <property type="protein sequence ID" value="AFL86092.1"/>
    <property type="molecule type" value="Genomic_DNA"/>
</dbReference>
<organism evidence="1 2">
    <name type="scientific">Belliella baltica (strain DSM 15883 / CIP 108006 / LMG 21964 / BA134)</name>
    <dbReference type="NCBI Taxonomy" id="866536"/>
    <lineage>
        <taxon>Bacteria</taxon>
        <taxon>Pseudomonadati</taxon>
        <taxon>Bacteroidota</taxon>
        <taxon>Cytophagia</taxon>
        <taxon>Cytophagales</taxon>
        <taxon>Cyclobacteriaceae</taxon>
        <taxon>Belliella</taxon>
    </lineage>
</organism>
<evidence type="ECO:0000313" key="1">
    <source>
        <dbReference type="EMBL" id="AFL86092.1"/>
    </source>
</evidence>
<dbReference type="AlphaFoldDB" id="I3ZA24"/>
<dbReference type="Proteomes" id="UP000006050">
    <property type="component" value="Chromosome"/>
</dbReference>
<accession>I3ZA24</accession>
<keyword evidence="2" id="KW-1185">Reference proteome</keyword>
<dbReference type="HOGENOM" id="CLU_713033_0_0_10"/>
<proteinExistence type="predicted"/>
<evidence type="ECO:0000313" key="2">
    <source>
        <dbReference type="Proteomes" id="UP000006050"/>
    </source>
</evidence>
<dbReference type="PROSITE" id="PS51257">
    <property type="entry name" value="PROKAR_LIPOPROTEIN"/>
    <property type="match status" value="1"/>
</dbReference>
<dbReference type="RefSeq" id="WP_014774026.1">
    <property type="nucleotide sequence ID" value="NC_018010.1"/>
</dbReference>